<reference evidence="1" key="2">
    <citation type="submission" date="2018-07" db="EMBL/GenBank/DDBJ databases">
        <authorList>
            <consortium name="NCBI Pathogen Detection Project"/>
        </authorList>
    </citation>
    <scope>NUCLEOTIDE SEQUENCE</scope>
    <source>
        <strain evidence="1">5039-68</strain>
    </source>
</reference>
<dbReference type="EMBL" id="DAASAS010000003">
    <property type="protein sequence ID" value="HAE4731479.1"/>
    <property type="molecule type" value="Genomic_DNA"/>
</dbReference>
<name>A0A731XY02_SALEE</name>
<reference evidence="1" key="1">
    <citation type="journal article" date="2018" name="Genome Biol.">
        <title>SKESA: strategic k-mer extension for scrupulous assemblies.</title>
        <authorList>
            <person name="Souvorov A."/>
            <person name="Agarwala R."/>
            <person name="Lipman D.J."/>
        </authorList>
    </citation>
    <scope>NUCLEOTIDE SEQUENCE</scope>
    <source>
        <strain evidence="1">5039-68</strain>
    </source>
</reference>
<comment type="caution">
    <text evidence="1">The sequence shown here is derived from an EMBL/GenBank/DDBJ whole genome shotgun (WGS) entry which is preliminary data.</text>
</comment>
<organism evidence="1">
    <name type="scientific">Salmonella enterica subsp. VII serovar 40:z4,z24:[z39]</name>
    <dbReference type="NCBI Taxonomy" id="1967625"/>
    <lineage>
        <taxon>Bacteria</taxon>
        <taxon>Pseudomonadati</taxon>
        <taxon>Pseudomonadota</taxon>
        <taxon>Gammaproteobacteria</taxon>
        <taxon>Enterobacterales</taxon>
        <taxon>Enterobacteriaceae</taxon>
        <taxon>Salmonella</taxon>
    </lineage>
</organism>
<sequence length="46" mass="4924">MAATALSGLAMAVVIVLFFRSKTADNSSFRPLLALWSDSFLSKDSS</sequence>
<protein>
    <submittedName>
        <fullName evidence="1">Uncharacterized protein</fullName>
    </submittedName>
</protein>
<accession>A0A731XY02</accession>
<gene>
    <name evidence="1" type="ORF">GND13_000635</name>
</gene>
<proteinExistence type="predicted"/>
<evidence type="ECO:0000313" key="1">
    <source>
        <dbReference type="EMBL" id="HAE4731479.1"/>
    </source>
</evidence>
<dbReference type="AlphaFoldDB" id="A0A731XY02"/>